<proteinExistence type="predicted"/>
<reference evidence="1" key="1">
    <citation type="submission" date="2023-07" db="EMBL/GenBank/DDBJ databases">
        <title>Genome content predicts the carbon catabolic preferences of heterotrophic bacteria.</title>
        <authorList>
            <person name="Gralka M."/>
        </authorList>
    </citation>
    <scope>NUCLEOTIDE SEQUENCE</scope>
    <source>
        <strain evidence="1">I2M16</strain>
    </source>
</reference>
<comment type="caution">
    <text evidence="1">The sequence shown here is derived from an EMBL/GenBank/DDBJ whole genome shotgun (WGS) entry which is preliminary data.</text>
</comment>
<sequence length="309" mass="35633">MAEIFPFEYSESFPDRTLARIPENLKINGRNDSKLLLILRLLSGSLILEHKSSSKKITQKSNYFSADLKAYSQYWDSKFPKLIAEEYTAQQLSTFLESTNPTNRKFYNNILSELSYFFYYQNKGVHSTAFVFLYRALEHVSYAFPLIYVSKANDFSKTYRFLKDLMSGDKSAGELGFFKSFIKTIYEDDSIYESSVDFHMLLETESEQSKMFNLLESLCKGNMIADSTDKPRVLSIKYPEVGSLLITIRNRFFHFMNGGARNIESSTIGDIDLLFSLVNKNFLYWLSTILLAVVSHNALDFESTKSRIA</sequence>
<dbReference type="Proteomes" id="UP001169862">
    <property type="component" value="Unassembled WGS sequence"/>
</dbReference>
<gene>
    <name evidence="1" type="ORF">Q4490_15975</name>
</gene>
<evidence type="ECO:0000313" key="2">
    <source>
        <dbReference type="Proteomes" id="UP001169862"/>
    </source>
</evidence>
<evidence type="ECO:0000313" key="1">
    <source>
        <dbReference type="EMBL" id="MDO6455070.1"/>
    </source>
</evidence>
<protein>
    <submittedName>
        <fullName evidence="1">Uncharacterized protein</fullName>
    </submittedName>
</protein>
<dbReference type="RefSeq" id="WP_303551973.1">
    <property type="nucleotide sequence ID" value="NZ_JAUOPG010000012.1"/>
</dbReference>
<dbReference type="EMBL" id="JAUOPG010000012">
    <property type="protein sequence ID" value="MDO6455070.1"/>
    <property type="molecule type" value="Genomic_DNA"/>
</dbReference>
<organism evidence="1 2">
    <name type="scientific">Neptunomonas phycophila</name>
    <dbReference type="NCBI Taxonomy" id="1572645"/>
    <lineage>
        <taxon>Bacteria</taxon>
        <taxon>Pseudomonadati</taxon>
        <taxon>Pseudomonadota</taxon>
        <taxon>Gammaproteobacteria</taxon>
        <taxon>Oceanospirillales</taxon>
        <taxon>Oceanospirillaceae</taxon>
        <taxon>Neptunomonas</taxon>
    </lineage>
</organism>
<dbReference type="AlphaFoldDB" id="A0AAW7XQK7"/>
<accession>A0AAW7XQK7</accession>
<name>A0AAW7XQK7_9GAMM</name>